<comment type="caution">
    <text evidence="2">The sequence shown here is derived from an EMBL/GenBank/DDBJ whole genome shotgun (WGS) entry which is preliminary data.</text>
</comment>
<evidence type="ECO:0000313" key="2">
    <source>
        <dbReference type="EMBL" id="GMH07548.1"/>
    </source>
</evidence>
<proteinExistence type="predicted"/>
<protein>
    <submittedName>
        <fullName evidence="2">Uncharacterized protein</fullName>
    </submittedName>
</protein>
<dbReference type="Proteomes" id="UP001279734">
    <property type="component" value="Unassembled WGS sequence"/>
</dbReference>
<organism evidence="2 3">
    <name type="scientific">Nepenthes gracilis</name>
    <name type="common">Slender pitcher plant</name>
    <dbReference type="NCBI Taxonomy" id="150966"/>
    <lineage>
        <taxon>Eukaryota</taxon>
        <taxon>Viridiplantae</taxon>
        <taxon>Streptophyta</taxon>
        <taxon>Embryophyta</taxon>
        <taxon>Tracheophyta</taxon>
        <taxon>Spermatophyta</taxon>
        <taxon>Magnoliopsida</taxon>
        <taxon>eudicotyledons</taxon>
        <taxon>Gunneridae</taxon>
        <taxon>Pentapetalae</taxon>
        <taxon>Caryophyllales</taxon>
        <taxon>Nepenthaceae</taxon>
        <taxon>Nepenthes</taxon>
    </lineage>
</organism>
<dbReference type="AlphaFoldDB" id="A0AAD3SAI2"/>
<accession>A0AAD3SAI2</accession>
<gene>
    <name evidence="2" type="ORF">Nepgr_009388</name>
</gene>
<feature type="region of interest" description="Disordered" evidence="1">
    <location>
        <begin position="72"/>
        <end position="115"/>
    </location>
</feature>
<feature type="compositionally biased region" description="Polar residues" evidence="1">
    <location>
        <begin position="73"/>
        <end position="115"/>
    </location>
</feature>
<name>A0AAD3SAI2_NEPGR</name>
<evidence type="ECO:0000313" key="3">
    <source>
        <dbReference type="Proteomes" id="UP001279734"/>
    </source>
</evidence>
<evidence type="ECO:0000256" key="1">
    <source>
        <dbReference type="SAM" id="MobiDB-lite"/>
    </source>
</evidence>
<keyword evidence="3" id="KW-1185">Reference proteome</keyword>
<dbReference type="EMBL" id="BSYO01000007">
    <property type="protein sequence ID" value="GMH07548.1"/>
    <property type="molecule type" value="Genomic_DNA"/>
</dbReference>
<reference evidence="2" key="1">
    <citation type="submission" date="2023-05" db="EMBL/GenBank/DDBJ databases">
        <title>Nepenthes gracilis genome sequencing.</title>
        <authorList>
            <person name="Fukushima K."/>
        </authorList>
    </citation>
    <scope>NUCLEOTIDE SEQUENCE</scope>
    <source>
        <strain evidence="2">SING2019-196</strain>
    </source>
</reference>
<sequence>MDGLVSHATVNNCIDHVLPESSVPNMSNEEILSNKNSSAILPSQLSQAEIDIHVAVSGDLDEVSTCSKADIGLSQNSKTSNCPENMFPNTSPQGTSNESLSSNPQSFELGYSTSG</sequence>